<reference evidence="3" key="1">
    <citation type="submission" date="2017-02" db="UniProtKB">
        <authorList>
            <consortium name="WormBaseParasite"/>
        </authorList>
    </citation>
    <scope>IDENTIFICATION</scope>
</reference>
<dbReference type="Proteomes" id="UP000280834">
    <property type="component" value="Unassembled WGS sequence"/>
</dbReference>
<keyword evidence="2" id="KW-1185">Reference proteome</keyword>
<evidence type="ECO:0000313" key="1">
    <source>
        <dbReference type="EMBL" id="VDO15107.1"/>
    </source>
</evidence>
<dbReference type="EMBL" id="UZAG01003286">
    <property type="protein sequence ID" value="VDO15107.1"/>
    <property type="molecule type" value="Genomic_DNA"/>
</dbReference>
<reference evidence="1 2" key="2">
    <citation type="submission" date="2018-11" db="EMBL/GenBank/DDBJ databases">
        <authorList>
            <consortium name="Pathogen Informatics"/>
        </authorList>
    </citation>
    <scope>NUCLEOTIDE SEQUENCE [LARGE SCALE GENOMIC DNA]</scope>
</reference>
<proteinExistence type="predicted"/>
<sequence>MLVNYCILQKDMQAPFILRKWVTSNSTEKKFALKITSCKRCYH</sequence>
<dbReference type="WBParaSite" id="BTMF_0000429601-mRNA-1">
    <property type="protein sequence ID" value="BTMF_0000429601-mRNA-1"/>
    <property type="gene ID" value="BTMF_0000429601"/>
</dbReference>
<name>A0A0R3QD62_9BILA</name>
<organism evidence="3">
    <name type="scientific">Brugia timori</name>
    <dbReference type="NCBI Taxonomy" id="42155"/>
    <lineage>
        <taxon>Eukaryota</taxon>
        <taxon>Metazoa</taxon>
        <taxon>Ecdysozoa</taxon>
        <taxon>Nematoda</taxon>
        <taxon>Chromadorea</taxon>
        <taxon>Rhabditida</taxon>
        <taxon>Spirurina</taxon>
        <taxon>Spiruromorpha</taxon>
        <taxon>Filarioidea</taxon>
        <taxon>Onchocercidae</taxon>
        <taxon>Brugia</taxon>
    </lineage>
</organism>
<accession>A0A0R3QD62</accession>
<evidence type="ECO:0000313" key="2">
    <source>
        <dbReference type="Proteomes" id="UP000280834"/>
    </source>
</evidence>
<protein>
    <submittedName>
        <fullName evidence="1 3">Uncharacterized protein</fullName>
    </submittedName>
</protein>
<gene>
    <name evidence="1" type="ORF">BTMF_LOCUS3594</name>
</gene>
<evidence type="ECO:0000313" key="3">
    <source>
        <dbReference type="WBParaSite" id="BTMF_0000429601-mRNA-1"/>
    </source>
</evidence>
<dbReference type="AlphaFoldDB" id="A0A0R3QD62"/>